<dbReference type="PROSITE" id="PS50983">
    <property type="entry name" value="FE_B12_PBP"/>
    <property type="match status" value="1"/>
</dbReference>
<evidence type="ECO:0000256" key="1">
    <source>
        <dbReference type="SAM" id="Coils"/>
    </source>
</evidence>
<evidence type="ECO:0000259" key="2">
    <source>
        <dbReference type="PROSITE" id="PS50983"/>
    </source>
</evidence>
<proteinExistence type="predicted"/>
<accession>A0A133VDI4</accession>
<name>A0A133VDI4_9EURY</name>
<organism evidence="3 4">
    <name type="scientific">candidate division MSBL1 archaeon SCGC-AAA382A03</name>
    <dbReference type="NCBI Taxonomy" id="1698278"/>
    <lineage>
        <taxon>Archaea</taxon>
        <taxon>Methanobacteriati</taxon>
        <taxon>Methanobacteriota</taxon>
        <taxon>candidate division MSBL1</taxon>
    </lineage>
</organism>
<protein>
    <recommendedName>
        <fullName evidence="2">Fe/B12 periplasmic-binding domain-containing protein</fullName>
    </recommendedName>
</protein>
<dbReference type="AlphaFoldDB" id="A0A133VDI4"/>
<gene>
    <name evidence="3" type="ORF">AKJ49_02065</name>
</gene>
<evidence type="ECO:0000313" key="3">
    <source>
        <dbReference type="EMBL" id="KXB04495.1"/>
    </source>
</evidence>
<feature type="domain" description="Fe/B12 periplasmic-binding" evidence="2">
    <location>
        <begin position="1"/>
        <end position="84"/>
    </location>
</feature>
<dbReference type="Proteomes" id="UP000070549">
    <property type="component" value="Unassembled WGS sequence"/>
</dbReference>
<feature type="coiled-coil region" evidence="1">
    <location>
        <begin position="18"/>
        <end position="66"/>
    </location>
</feature>
<dbReference type="EMBL" id="LHYC01000062">
    <property type="protein sequence ID" value="KXB04495.1"/>
    <property type="molecule type" value="Genomic_DNA"/>
</dbReference>
<dbReference type="InterPro" id="IPR002491">
    <property type="entry name" value="ABC_transptr_periplasmic_BD"/>
</dbReference>
<evidence type="ECO:0000313" key="4">
    <source>
        <dbReference type="Proteomes" id="UP000070549"/>
    </source>
</evidence>
<sequence>MQMKKIEGLKPRLSISTPREIQEDIQEQKKDIKKLREELVEQQKKIEKLESQIEKVNLLGEFLEKKGALEDIEKEIEKKVEEGE</sequence>
<comment type="caution">
    <text evidence="3">The sequence shown here is derived from an EMBL/GenBank/DDBJ whole genome shotgun (WGS) entry which is preliminary data.</text>
</comment>
<keyword evidence="4" id="KW-1185">Reference proteome</keyword>
<reference evidence="3 4" key="1">
    <citation type="journal article" date="2016" name="Sci. Rep.">
        <title>Metabolic traits of an uncultured archaeal lineage -MSBL1- from brine pools of the Red Sea.</title>
        <authorList>
            <person name="Mwirichia R."/>
            <person name="Alam I."/>
            <person name="Rashid M."/>
            <person name="Vinu M."/>
            <person name="Ba-Alawi W."/>
            <person name="Anthony Kamau A."/>
            <person name="Kamanda Ngugi D."/>
            <person name="Goker M."/>
            <person name="Klenk H.P."/>
            <person name="Bajic V."/>
            <person name="Stingl U."/>
        </authorList>
    </citation>
    <scope>NUCLEOTIDE SEQUENCE [LARGE SCALE GENOMIC DNA]</scope>
    <source>
        <strain evidence="3">SCGC-AAA382A03</strain>
    </source>
</reference>
<keyword evidence="1" id="KW-0175">Coiled coil</keyword>